<dbReference type="Pfam" id="PF03020">
    <property type="entry name" value="LEM"/>
    <property type="match status" value="1"/>
</dbReference>
<feature type="compositionally biased region" description="Polar residues" evidence="7">
    <location>
        <begin position="129"/>
        <end position="149"/>
    </location>
</feature>
<dbReference type="PANTHER" id="PTHR13428">
    <property type="entry name" value="INNER NUCLEAR MEMBRANE PROTEIN MAN1 LEM DOMAIN CONTAINING PROTEIN"/>
    <property type="match status" value="1"/>
</dbReference>
<keyword evidence="3 8" id="KW-0812">Transmembrane</keyword>
<dbReference type="InterPro" id="IPR011015">
    <property type="entry name" value="LEM/LEM-like_dom_sf"/>
</dbReference>
<evidence type="ECO:0000256" key="7">
    <source>
        <dbReference type="SAM" id="MobiDB-lite"/>
    </source>
</evidence>
<dbReference type="InterPro" id="IPR041885">
    <property type="entry name" value="MAN1_winged_helix_dom"/>
</dbReference>
<feature type="region of interest" description="Disordered" evidence="7">
    <location>
        <begin position="129"/>
        <end position="174"/>
    </location>
</feature>
<dbReference type="GO" id="GO:0006998">
    <property type="term" value="P:nuclear envelope organization"/>
    <property type="evidence" value="ECO:0007669"/>
    <property type="project" value="TreeGrafter"/>
</dbReference>
<dbReference type="InterPro" id="IPR003887">
    <property type="entry name" value="LEM_dom"/>
</dbReference>
<dbReference type="CDD" id="cd12934">
    <property type="entry name" value="LEM"/>
    <property type="match status" value="1"/>
</dbReference>
<evidence type="ECO:0000313" key="10">
    <source>
        <dbReference type="EMBL" id="MBY81046.1"/>
    </source>
</evidence>
<dbReference type="Proteomes" id="UP000694846">
    <property type="component" value="Unplaced"/>
</dbReference>
<evidence type="ECO:0000256" key="1">
    <source>
        <dbReference type="ARBA" id="ARBA00004473"/>
    </source>
</evidence>
<dbReference type="Pfam" id="PF09402">
    <property type="entry name" value="MSC"/>
    <property type="match status" value="1"/>
</dbReference>
<dbReference type="SUPFAM" id="SSF63451">
    <property type="entry name" value="LEM domain"/>
    <property type="match status" value="1"/>
</dbReference>
<evidence type="ECO:0000256" key="5">
    <source>
        <dbReference type="ARBA" id="ARBA00023136"/>
    </source>
</evidence>
<sequence>MGDSISDQELRRRLASYNVVVPPVTDSTRKLLIKKLTKLESGDGTHNVASKIMPPPKLVNSTNGTNESIMISSSANANKPSQHIIFTDTDSPRKSARRRRQLKDPFDTSDSEVDAGTIGHSVLTKNLYRASSSPKSNETSLMNVSNWKNKTGEDSYVSPETNKSPHKKSQTPTEKLNTKLFDLKLRQTDNEPVTRKLQSNPVVESQTHADRAIQRWNEKLLKQAQSQNNESNASQNSRKNFQTALQRHKQNLYSKNIQYIIFLFIGLFVVILGLYFISVQPSSVVLPPGILNSLCGKKGLQGSNCVTEQEKIQRLYNVLISQVQDKYLKSQCDNSDIIPTINIQTLYEYISTHENIPPREIEELVELFKSIAKTYSDSPIGYDNSFKINTPPNLPFMCAAKNIFSNMFYLTTWLGIVGLSVIGLYFIICYITAKGEKYKLEVTQLVENTIDLLKERALNQPDESYLPIIHVRDHLIPFNERQEKSKIWAEVVQYFTESESRVRSEIQEIDGEDFQVWRWVQPMSPGL</sequence>
<dbReference type="OrthoDB" id="118234at2759"/>
<gene>
    <name evidence="10" type="primary">LEMD3_0</name>
    <name evidence="12" type="synonym">LOC112684114</name>
    <name evidence="10" type="ORF">g.91086</name>
</gene>
<keyword evidence="11" id="KW-1185">Reference proteome</keyword>
<organism evidence="10">
    <name type="scientific">Sipha flava</name>
    <name type="common">yellow sugarcane aphid</name>
    <dbReference type="NCBI Taxonomy" id="143950"/>
    <lineage>
        <taxon>Eukaryota</taxon>
        <taxon>Metazoa</taxon>
        <taxon>Ecdysozoa</taxon>
        <taxon>Arthropoda</taxon>
        <taxon>Hexapoda</taxon>
        <taxon>Insecta</taxon>
        <taxon>Pterygota</taxon>
        <taxon>Neoptera</taxon>
        <taxon>Paraneoptera</taxon>
        <taxon>Hemiptera</taxon>
        <taxon>Sternorrhyncha</taxon>
        <taxon>Aphidomorpha</taxon>
        <taxon>Aphidoidea</taxon>
        <taxon>Aphididae</taxon>
        <taxon>Sipha</taxon>
    </lineage>
</organism>
<comment type="subcellular location">
    <subcellularLocation>
        <location evidence="1">Nucleus inner membrane</location>
        <topology evidence="1">Multi-pass membrane protein</topology>
    </subcellularLocation>
</comment>
<feature type="domain" description="LEM" evidence="9">
    <location>
        <begin position="1"/>
        <end position="43"/>
    </location>
</feature>
<reference evidence="10" key="1">
    <citation type="submission" date="2018-04" db="EMBL/GenBank/DDBJ databases">
        <title>Transcriptome assembly of Sipha flava.</title>
        <authorList>
            <person name="Scully E.D."/>
            <person name="Geib S.M."/>
            <person name="Palmer N.A."/>
            <person name="Koch K."/>
            <person name="Bradshaw J."/>
            <person name="Heng-Moss T."/>
            <person name="Sarath G."/>
        </authorList>
    </citation>
    <scope>NUCLEOTIDE SEQUENCE</scope>
</reference>
<protein>
    <submittedName>
        <fullName evidence="10">Inner nuclear membrane protein Man1</fullName>
    </submittedName>
    <submittedName>
        <fullName evidence="12">Uncharacterized protein LOC112684114</fullName>
    </submittedName>
</protein>
<keyword evidence="5 8" id="KW-0472">Membrane</keyword>
<keyword evidence="2" id="KW-0597">Phosphoprotein</keyword>
<dbReference type="RefSeq" id="XP_025411223.1">
    <property type="nucleotide sequence ID" value="XM_025555438.1"/>
</dbReference>
<dbReference type="InterPro" id="IPR018996">
    <property type="entry name" value="Man1/Src1-like_C"/>
</dbReference>
<keyword evidence="6" id="KW-0539">Nucleus</keyword>
<dbReference type="GO" id="GO:0005637">
    <property type="term" value="C:nuclear inner membrane"/>
    <property type="evidence" value="ECO:0007669"/>
    <property type="project" value="UniProtKB-SubCell"/>
</dbReference>
<feature type="compositionally biased region" description="Polar residues" evidence="7">
    <location>
        <begin position="196"/>
        <end position="206"/>
    </location>
</feature>
<dbReference type="PANTHER" id="PTHR13428:SF12">
    <property type="entry name" value="INNER NUCLEAR MEMBRANE PROTEIN MAN1"/>
    <property type="match status" value="1"/>
</dbReference>
<dbReference type="GO" id="GO:0030514">
    <property type="term" value="P:negative regulation of BMP signaling pathway"/>
    <property type="evidence" value="ECO:0007669"/>
    <property type="project" value="TreeGrafter"/>
</dbReference>
<feature type="transmembrane region" description="Helical" evidence="8">
    <location>
        <begin position="407"/>
        <end position="431"/>
    </location>
</feature>
<evidence type="ECO:0000256" key="3">
    <source>
        <dbReference type="ARBA" id="ARBA00022692"/>
    </source>
</evidence>
<proteinExistence type="predicted"/>
<evidence type="ECO:0000256" key="6">
    <source>
        <dbReference type="ARBA" id="ARBA00023242"/>
    </source>
</evidence>
<feature type="transmembrane region" description="Helical" evidence="8">
    <location>
        <begin position="257"/>
        <end position="277"/>
    </location>
</feature>
<dbReference type="SMART" id="SM00540">
    <property type="entry name" value="LEM"/>
    <property type="match status" value="1"/>
</dbReference>
<evidence type="ECO:0000313" key="11">
    <source>
        <dbReference type="Proteomes" id="UP000694846"/>
    </source>
</evidence>
<feature type="region of interest" description="Disordered" evidence="7">
    <location>
        <begin position="190"/>
        <end position="209"/>
    </location>
</feature>
<evidence type="ECO:0000259" key="9">
    <source>
        <dbReference type="PROSITE" id="PS50954"/>
    </source>
</evidence>
<dbReference type="AlphaFoldDB" id="A0A2S2QTE7"/>
<accession>A0A2S2QTE7</accession>
<reference evidence="12" key="2">
    <citation type="submission" date="2025-04" db="UniProtKB">
        <authorList>
            <consortium name="RefSeq"/>
        </authorList>
    </citation>
    <scope>IDENTIFICATION</scope>
    <source>
        <tissue evidence="12">Whole body</tissue>
    </source>
</reference>
<dbReference type="PROSITE" id="PS50954">
    <property type="entry name" value="LEM"/>
    <property type="match status" value="1"/>
</dbReference>
<feature type="region of interest" description="Disordered" evidence="7">
    <location>
        <begin position="85"/>
        <end position="114"/>
    </location>
</feature>
<evidence type="ECO:0000256" key="2">
    <source>
        <dbReference type="ARBA" id="ARBA00022553"/>
    </source>
</evidence>
<dbReference type="EMBL" id="GGMS01011843">
    <property type="protein sequence ID" value="MBY81046.1"/>
    <property type="molecule type" value="Transcribed_RNA"/>
</dbReference>
<keyword evidence="4 8" id="KW-1133">Transmembrane helix</keyword>
<dbReference type="Gene3D" id="1.10.720.40">
    <property type="match status" value="1"/>
</dbReference>
<dbReference type="InterPro" id="IPR052277">
    <property type="entry name" value="INM_ESCRT-Associated"/>
</dbReference>
<evidence type="ECO:0000313" key="12">
    <source>
        <dbReference type="RefSeq" id="XP_025411223.1"/>
    </source>
</evidence>
<evidence type="ECO:0000256" key="8">
    <source>
        <dbReference type="SAM" id="Phobius"/>
    </source>
</evidence>
<name>A0A2S2QTE7_9HEMI</name>
<feature type="region of interest" description="Disordered" evidence="7">
    <location>
        <begin position="43"/>
        <end position="62"/>
    </location>
</feature>
<evidence type="ECO:0000256" key="4">
    <source>
        <dbReference type="ARBA" id="ARBA00022989"/>
    </source>
</evidence>
<dbReference type="Gene3D" id="1.10.10.1180">
    <property type="entry name" value="MAN1, winged-helix domain"/>
    <property type="match status" value="1"/>
</dbReference>
<dbReference type="GO" id="GO:0031490">
    <property type="term" value="F:chromatin DNA binding"/>
    <property type="evidence" value="ECO:0007669"/>
    <property type="project" value="TreeGrafter"/>
</dbReference>